<keyword evidence="9" id="KW-1185">Reference proteome</keyword>
<evidence type="ECO:0000256" key="5">
    <source>
        <dbReference type="ARBA" id="ARBA00023326"/>
    </source>
</evidence>
<feature type="domain" description="GH10" evidence="7">
    <location>
        <begin position="1"/>
        <end position="253"/>
    </location>
</feature>
<protein>
    <recommendedName>
        <fullName evidence="6">Beta-xylanase</fullName>
        <ecNumber evidence="6">3.2.1.8</ecNumber>
    </recommendedName>
</protein>
<evidence type="ECO:0000256" key="4">
    <source>
        <dbReference type="ARBA" id="ARBA00023295"/>
    </source>
</evidence>
<comment type="catalytic activity">
    <reaction evidence="6">
        <text>Endohydrolysis of (1-&gt;4)-beta-D-xylosidic linkages in xylans.</text>
        <dbReference type="EC" id="3.2.1.8"/>
    </reaction>
</comment>
<sequence>MKWNETEAAPDVFNFDNADYLVNWAEAYGNKVVRGHTLLWWRTVPDWVAEITDAETLTAVIETYIKTVVGHFQGKVRSWDVVNEPFNDDGTLRSTVFSDVLGEEYIGIAFRAARAADPDAKLYINEYNLDVAWWDKVTAVVNKVNQWIEEGIPIDGIGSQTHLVPGMAGDIEGALETLASSSVSEVAITELDIVTAPPDDYATVVAACLNVPKCIGITVWGVSDKDSWQSENQPLLFDENYKQKPAYKAIVSMLKKGLHQR</sequence>
<gene>
    <name evidence="8" type="ORF">LY79DRAFT_564406</name>
</gene>
<evidence type="ECO:0000256" key="2">
    <source>
        <dbReference type="ARBA" id="ARBA00022801"/>
    </source>
</evidence>
<evidence type="ECO:0000256" key="1">
    <source>
        <dbReference type="ARBA" id="ARBA00007495"/>
    </source>
</evidence>
<comment type="similarity">
    <text evidence="1 6">Belongs to the glycosyl hydrolase 10 (cellulase F) family.</text>
</comment>
<keyword evidence="3 6" id="KW-0119">Carbohydrate metabolism</keyword>
<reference evidence="8" key="1">
    <citation type="submission" date="2021-06" db="EMBL/GenBank/DDBJ databases">
        <title>Comparative genomics, transcriptomics and evolutionary studies reveal genomic signatures of adaptation to plant cell wall in hemibiotrophic fungi.</title>
        <authorList>
            <consortium name="DOE Joint Genome Institute"/>
            <person name="Baroncelli R."/>
            <person name="Diaz J.F."/>
            <person name="Benocci T."/>
            <person name="Peng M."/>
            <person name="Battaglia E."/>
            <person name="Haridas S."/>
            <person name="Andreopoulos W."/>
            <person name="Labutti K."/>
            <person name="Pangilinan J."/>
            <person name="Floch G.L."/>
            <person name="Makela M.R."/>
            <person name="Henrissat B."/>
            <person name="Grigoriev I.V."/>
            <person name="Crouch J.A."/>
            <person name="De Vries R.P."/>
            <person name="Sukno S.A."/>
            <person name="Thon M.R."/>
        </authorList>
    </citation>
    <scope>NUCLEOTIDE SEQUENCE</scope>
    <source>
        <strain evidence="8">CBS 125086</strain>
    </source>
</reference>
<keyword evidence="2 6" id="KW-0378">Hydrolase</keyword>
<proteinExistence type="inferred from homology"/>
<dbReference type="SUPFAM" id="SSF51445">
    <property type="entry name" value="(Trans)glycosidases"/>
    <property type="match status" value="1"/>
</dbReference>
<evidence type="ECO:0000259" key="7">
    <source>
        <dbReference type="PROSITE" id="PS51760"/>
    </source>
</evidence>
<keyword evidence="4 6" id="KW-0326">Glycosidase</keyword>
<dbReference type="PANTHER" id="PTHR31490:SF76">
    <property type="entry name" value="ENDO-1,4-BETA-XYLANASE C"/>
    <property type="match status" value="1"/>
</dbReference>
<keyword evidence="5 6" id="KW-0624">Polysaccharide degradation</keyword>
<name>A0AAD8V264_9PEZI</name>
<dbReference type="InterPro" id="IPR001000">
    <property type="entry name" value="GH10_dom"/>
</dbReference>
<dbReference type="InterPro" id="IPR044846">
    <property type="entry name" value="GH10"/>
</dbReference>
<dbReference type="AlphaFoldDB" id="A0AAD8V264"/>
<dbReference type="GO" id="GO:0031176">
    <property type="term" value="F:endo-1,4-beta-xylanase activity"/>
    <property type="evidence" value="ECO:0007669"/>
    <property type="project" value="UniProtKB-EC"/>
</dbReference>
<organism evidence="8 9">
    <name type="scientific">Colletotrichum navitas</name>
    <dbReference type="NCBI Taxonomy" id="681940"/>
    <lineage>
        <taxon>Eukaryota</taxon>
        <taxon>Fungi</taxon>
        <taxon>Dikarya</taxon>
        <taxon>Ascomycota</taxon>
        <taxon>Pezizomycotina</taxon>
        <taxon>Sordariomycetes</taxon>
        <taxon>Hypocreomycetidae</taxon>
        <taxon>Glomerellales</taxon>
        <taxon>Glomerellaceae</taxon>
        <taxon>Colletotrichum</taxon>
        <taxon>Colletotrichum graminicola species complex</taxon>
    </lineage>
</organism>
<dbReference type="EC" id="3.2.1.8" evidence="6"/>
<dbReference type="Gene3D" id="3.20.20.80">
    <property type="entry name" value="Glycosidases"/>
    <property type="match status" value="1"/>
</dbReference>
<dbReference type="GO" id="GO:0000272">
    <property type="term" value="P:polysaccharide catabolic process"/>
    <property type="evidence" value="ECO:0007669"/>
    <property type="project" value="UniProtKB-KW"/>
</dbReference>
<dbReference type="PRINTS" id="PR00134">
    <property type="entry name" value="GLHYDRLASE10"/>
</dbReference>
<dbReference type="Pfam" id="PF00331">
    <property type="entry name" value="Glyco_hydro_10"/>
    <property type="match status" value="1"/>
</dbReference>
<dbReference type="PANTHER" id="PTHR31490">
    <property type="entry name" value="GLYCOSYL HYDROLASE"/>
    <property type="match status" value="1"/>
</dbReference>
<evidence type="ECO:0000256" key="6">
    <source>
        <dbReference type="RuleBase" id="RU361174"/>
    </source>
</evidence>
<dbReference type="RefSeq" id="XP_060410534.1">
    <property type="nucleotide sequence ID" value="XM_060558653.1"/>
</dbReference>
<evidence type="ECO:0000313" key="8">
    <source>
        <dbReference type="EMBL" id="KAK1579399.1"/>
    </source>
</evidence>
<dbReference type="GeneID" id="85442893"/>
<comment type="caution">
    <text evidence="8">The sequence shown here is derived from an EMBL/GenBank/DDBJ whole genome shotgun (WGS) entry which is preliminary data.</text>
</comment>
<accession>A0AAD8V264</accession>
<dbReference type="Proteomes" id="UP001230504">
    <property type="component" value="Unassembled WGS sequence"/>
</dbReference>
<dbReference type="InterPro" id="IPR017853">
    <property type="entry name" value="GH"/>
</dbReference>
<dbReference type="EMBL" id="JAHLJV010000067">
    <property type="protein sequence ID" value="KAK1579399.1"/>
    <property type="molecule type" value="Genomic_DNA"/>
</dbReference>
<evidence type="ECO:0000256" key="3">
    <source>
        <dbReference type="ARBA" id="ARBA00023277"/>
    </source>
</evidence>
<dbReference type="SMART" id="SM00633">
    <property type="entry name" value="Glyco_10"/>
    <property type="match status" value="1"/>
</dbReference>
<evidence type="ECO:0000313" key="9">
    <source>
        <dbReference type="Proteomes" id="UP001230504"/>
    </source>
</evidence>
<dbReference type="PROSITE" id="PS51760">
    <property type="entry name" value="GH10_2"/>
    <property type="match status" value="1"/>
</dbReference>